<dbReference type="SUPFAM" id="SSF56436">
    <property type="entry name" value="C-type lectin-like"/>
    <property type="match status" value="1"/>
</dbReference>
<keyword evidence="3" id="KW-1185">Reference proteome</keyword>
<sequence>MGNGTCCTPGEKRCGCDDGHLGKPFERIASGFTDHMVRLEGGAFLMGTDDAIGYPDDGEGPVRKITLDPFYIDQFAVSNADFAKFIEATSYETDAEKFGYSYVFHALLSDSTKRTLDMLGRTVAGLEWWYNVEGADWAHPFGPNSDFQGLENHPVTHVSYRDALAYCEWAGKRLPTEAEVEYAARGGLVQKRYAWGDELLPGGKHMCNIFQGKFPSYNSGEDGFIGTAPVDAFEPNGYGLYNMAGNVWEWVFDWWSTDFHLTGPRNNPIGPAEGERRVNRGGSYLCHDSYCNRYRVAARTSNTPDSSTGNLGFRCVRDV</sequence>
<organism evidence="2 3">
    <name type="scientific">Pontiella sulfatireligans</name>
    <dbReference type="NCBI Taxonomy" id="2750658"/>
    <lineage>
        <taxon>Bacteria</taxon>
        <taxon>Pseudomonadati</taxon>
        <taxon>Kiritimatiellota</taxon>
        <taxon>Kiritimatiellia</taxon>
        <taxon>Kiritimatiellales</taxon>
        <taxon>Pontiellaceae</taxon>
        <taxon>Pontiella</taxon>
    </lineage>
</organism>
<gene>
    <name evidence="2" type="primary">pkn1_1</name>
    <name evidence="2" type="ORF">SCARR_02086</name>
</gene>
<dbReference type="AlphaFoldDB" id="A0A6C2ULF7"/>
<feature type="domain" description="Sulfatase-modifying factor enzyme-like" evidence="1">
    <location>
        <begin position="34"/>
        <end position="317"/>
    </location>
</feature>
<evidence type="ECO:0000313" key="2">
    <source>
        <dbReference type="EMBL" id="VGO20026.1"/>
    </source>
</evidence>
<dbReference type="PANTHER" id="PTHR23150">
    <property type="entry name" value="SULFATASE MODIFYING FACTOR 1, 2"/>
    <property type="match status" value="1"/>
</dbReference>
<dbReference type="RefSeq" id="WP_222846254.1">
    <property type="nucleotide sequence ID" value="NZ_CAAHFH010000001.1"/>
</dbReference>
<accession>A0A6C2ULF7</accession>
<dbReference type="InterPro" id="IPR042095">
    <property type="entry name" value="SUMF_sf"/>
</dbReference>
<keyword evidence="2" id="KW-0808">Transferase</keyword>
<protein>
    <submittedName>
        <fullName evidence="2">Serine/threonine-protein kinase pkn1</fullName>
    </submittedName>
</protein>
<dbReference type="InterPro" id="IPR005532">
    <property type="entry name" value="SUMF_dom"/>
</dbReference>
<evidence type="ECO:0000259" key="1">
    <source>
        <dbReference type="Pfam" id="PF03781"/>
    </source>
</evidence>
<keyword evidence="2" id="KW-0418">Kinase</keyword>
<dbReference type="Gene3D" id="3.90.1580.10">
    <property type="entry name" value="paralog of FGE (formylglycine-generating enzyme)"/>
    <property type="match status" value="1"/>
</dbReference>
<name>A0A6C2ULF7_9BACT</name>
<dbReference type="Pfam" id="PF03781">
    <property type="entry name" value="FGE-sulfatase"/>
    <property type="match status" value="1"/>
</dbReference>
<dbReference type="Proteomes" id="UP000346198">
    <property type="component" value="Unassembled WGS sequence"/>
</dbReference>
<dbReference type="PANTHER" id="PTHR23150:SF19">
    <property type="entry name" value="FORMYLGLYCINE-GENERATING ENZYME"/>
    <property type="match status" value="1"/>
</dbReference>
<dbReference type="InterPro" id="IPR051043">
    <property type="entry name" value="Sulfatase_Mod_Factor_Kinase"/>
</dbReference>
<dbReference type="GO" id="GO:0120147">
    <property type="term" value="F:formylglycine-generating oxidase activity"/>
    <property type="evidence" value="ECO:0007669"/>
    <property type="project" value="TreeGrafter"/>
</dbReference>
<dbReference type="GO" id="GO:0016301">
    <property type="term" value="F:kinase activity"/>
    <property type="evidence" value="ECO:0007669"/>
    <property type="project" value="UniProtKB-KW"/>
</dbReference>
<dbReference type="InterPro" id="IPR016187">
    <property type="entry name" value="CTDL_fold"/>
</dbReference>
<evidence type="ECO:0000313" key="3">
    <source>
        <dbReference type="Proteomes" id="UP000346198"/>
    </source>
</evidence>
<proteinExistence type="predicted"/>
<reference evidence="2 3" key="1">
    <citation type="submission" date="2019-04" db="EMBL/GenBank/DDBJ databases">
        <authorList>
            <person name="Van Vliet M D."/>
        </authorList>
    </citation>
    <scope>NUCLEOTIDE SEQUENCE [LARGE SCALE GENOMIC DNA]</scope>
    <source>
        <strain evidence="2 3">F21</strain>
    </source>
</reference>
<dbReference type="EMBL" id="CAAHFH010000001">
    <property type="protein sequence ID" value="VGO20026.1"/>
    <property type="molecule type" value="Genomic_DNA"/>
</dbReference>